<keyword evidence="2" id="KW-0472">Membrane</keyword>
<feature type="transmembrane region" description="Helical" evidence="2">
    <location>
        <begin position="50"/>
        <end position="83"/>
    </location>
</feature>
<dbReference type="eggNOG" id="COG2208">
    <property type="taxonomic scope" value="Bacteria"/>
</dbReference>
<keyword evidence="2" id="KW-1133">Transmembrane helix</keyword>
<dbReference type="OrthoDB" id="3210173at2"/>
<comment type="caution">
    <text evidence="4">The sequence shown here is derived from an EMBL/GenBank/DDBJ whole genome shotgun (WGS) entry which is preliminary data.</text>
</comment>
<sequence length="375" mass="39244">MLSLVPTRLLQSGRSPLSPGSRAGLGAALVLLAIVSGLEVADGRRAHYVALLVAAPLLAAALAAWRVVLGVGAVATLIGVGFALVDPKMMLVTSVNVIGVALASGLAVAVASIRQRQAEQLAELTKLASVAQQAVLRPLGPQVGMLSVAGRYISSTARAEIGGDLYEAIDTPYGVRMIIGDVRGKGLDAVRLASIVLGSYRHVAYERADLRAVVADLDRAVARNVGDEDFVTAALVEERGGTLTIVNCGHPSPLLLRRGKVIPLEPPAPAPPLGFMPVVRPRVERLEPGDRLLLFTDGLGEARRDGEFFPTADRAWRLLGHGTVADGLASLETALVEWVHGHLDDDIALVLMEYVGARTGATSAVPSWEVGASES</sequence>
<dbReference type="PANTHER" id="PTHR43156:SF2">
    <property type="entry name" value="STAGE II SPORULATION PROTEIN E"/>
    <property type="match status" value="1"/>
</dbReference>
<reference evidence="5" key="1">
    <citation type="journal article" date="2012" name="J. Bacteriol.">
        <title>Genome Sequence of Micromonospora lupini Lupac 08, Isolated from Root Nodules of Lupinus angustifolius.</title>
        <authorList>
            <person name="Alonso-Vega P."/>
            <person name="Normand P."/>
            <person name="Bacigalupe R."/>
            <person name="Pujic P."/>
            <person name="Lajus A."/>
            <person name="Vallenet D."/>
            <person name="Carro L."/>
            <person name="Coll P."/>
            <person name="Trujillo M.E."/>
        </authorList>
    </citation>
    <scope>NUCLEOTIDE SEQUENCE [LARGE SCALE GENOMIC DNA]</scope>
    <source>
        <strain evidence="5">Lupac 08</strain>
    </source>
</reference>
<accession>I0LEH3</accession>
<dbReference type="RefSeq" id="WP_007454193.1">
    <property type="nucleotide sequence ID" value="NZ_HF570108.1"/>
</dbReference>
<dbReference type="SMART" id="SM00331">
    <property type="entry name" value="PP2C_SIG"/>
    <property type="match status" value="1"/>
</dbReference>
<keyword evidence="2" id="KW-0812">Transmembrane</keyword>
<dbReference type="SUPFAM" id="SSF81606">
    <property type="entry name" value="PP2C-like"/>
    <property type="match status" value="1"/>
</dbReference>
<dbReference type="InterPro" id="IPR036457">
    <property type="entry name" value="PPM-type-like_dom_sf"/>
</dbReference>
<dbReference type="GO" id="GO:0016791">
    <property type="term" value="F:phosphatase activity"/>
    <property type="evidence" value="ECO:0007669"/>
    <property type="project" value="TreeGrafter"/>
</dbReference>
<dbReference type="STRING" id="1150864.MILUP08_40101"/>
<dbReference type="InterPro" id="IPR001932">
    <property type="entry name" value="PPM-type_phosphatase-like_dom"/>
</dbReference>
<evidence type="ECO:0000313" key="5">
    <source>
        <dbReference type="Proteomes" id="UP000003448"/>
    </source>
</evidence>
<dbReference type="InterPro" id="IPR052016">
    <property type="entry name" value="Bact_Sigma-Reg"/>
</dbReference>
<evidence type="ECO:0000256" key="2">
    <source>
        <dbReference type="SAM" id="Phobius"/>
    </source>
</evidence>
<organism evidence="4 5">
    <name type="scientific">Micromonospora lupini str. Lupac 08</name>
    <dbReference type="NCBI Taxonomy" id="1150864"/>
    <lineage>
        <taxon>Bacteria</taxon>
        <taxon>Bacillati</taxon>
        <taxon>Actinomycetota</taxon>
        <taxon>Actinomycetes</taxon>
        <taxon>Micromonosporales</taxon>
        <taxon>Micromonosporaceae</taxon>
        <taxon>Micromonospora</taxon>
    </lineage>
</organism>
<dbReference type="AlphaFoldDB" id="I0LEH3"/>
<proteinExistence type="predicted"/>
<feature type="transmembrane region" description="Helical" evidence="2">
    <location>
        <begin position="89"/>
        <end position="111"/>
    </location>
</feature>
<gene>
    <name evidence="4" type="ORF">MILUP08_40101</name>
</gene>
<dbReference type="Proteomes" id="UP000003448">
    <property type="component" value="Unassembled WGS sequence"/>
</dbReference>
<feature type="transmembrane region" description="Helical" evidence="2">
    <location>
        <begin position="20"/>
        <end position="38"/>
    </location>
</feature>
<dbReference type="PANTHER" id="PTHR43156">
    <property type="entry name" value="STAGE II SPORULATION PROTEIN E-RELATED"/>
    <property type="match status" value="1"/>
</dbReference>
<evidence type="ECO:0000313" key="4">
    <source>
        <dbReference type="EMBL" id="CCH22220.1"/>
    </source>
</evidence>
<dbReference type="Gene3D" id="3.60.40.10">
    <property type="entry name" value="PPM-type phosphatase domain"/>
    <property type="match status" value="1"/>
</dbReference>
<feature type="domain" description="PPM-type phosphatase" evidence="3">
    <location>
        <begin position="148"/>
        <end position="354"/>
    </location>
</feature>
<keyword evidence="1" id="KW-0378">Hydrolase</keyword>
<keyword evidence="5" id="KW-1185">Reference proteome</keyword>
<dbReference type="Pfam" id="PF07228">
    <property type="entry name" value="SpoIIE"/>
    <property type="match status" value="1"/>
</dbReference>
<evidence type="ECO:0000256" key="1">
    <source>
        <dbReference type="ARBA" id="ARBA00022801"/>
    </source>
</evidence>
<name>I0LEH3_9ACTN</name>
<evidence type="ECO:0000259" key="3">
    <source>
        <dbReference type="SMART" id="SM00331"/>
    </source>
</evidence>
<dbReference type="EMBL" id="CAIE01000049">
    <property type="protein sequence ID" value="CCH22220.1"/>
    <property type="molecule type" value="Genomic_DNA"/>
</dbReference>
<protein>
    <submittedName>
        <fullName evidence="4">Putative serine/threonine phosphatase</fullName>
    </submittedName>
</protein>